<protein>
    <submittedName>
        <fullName evidence="1">Uncharacterized protein</fullName>
    </submittedName>
</protein>
<keyword evidence="2" id="KW-1185">Reference proteome</keyword>
<organism evidence="1 2">
    <name type="scientific">Pseudomonas gessardii</name>
    <dbReference type="NCBI Taxonomy" id="78544"/>
    <lineage>
        <taxon>Bacteria</taxon>
        <taxon>Pseudomonadati</taxon>
        <taxon>Pseudomonadota</taxon>
        <taxon>Gammaproteobacteria</taxon>
        <taxon>Pseudomonadales</taxon>
        <taxon>Pseudomonadaceae</taxon>
        <taxon>Pseudomonas</taxon>
    </lineage>
</organism>
<comment type="caution">
    <text evidence="1">The sequence shown here is derived from an EMBL/GenBank/DDBJ whole genome shotgun (WGS) entry which is preliminary data.</text>
</comment>
<evidence type="ECO:0000313" key="2">
    <source>
        <dbReference type="Proteomes" id="UP000814003"/>
    </source>
</evidence>
<sequence>MKPAADILFKPLYSSLIGHSAPHEVIIHAPARHLRSLSLVRALRSSVGDLLLHEAFDFRKQEKLASRPFLKSFFLVFKLVFKSCF</sequence>
<proteinExistence type="predicted"/>
<accession>A0ABS9FBV0</accession>
<name>A0ABS9FBV0_9PSED</name>
<dbReference type="EMBL" id="WKED01000059">
    <property type="protein sequence ID" value="MCF5109825.1"/>
    <property type="molecule type" value="Genomic_DNA"/>
</dbReference>
<dbReference type="RefSeq" id="WP_236310240.1">
    <property type="nucleotide sequence ID" value="NZ_WKED01000059.1"/>
</dbReference>
<reference evidence="1 2" key="1">
    <citation type="submission" date="2019-11" db="EMBL/GenBank/DDBJ databases">
        <title>Epiphytic Pseudomonas syringae from cherry orchards.</title>
        <authorList>
            <person name="Hulin M.T."/>
        </authorList>
    </citation>
    <scope>NUCLEOTIDE SEQUENCE [LARGE SCALE GENOMIC DNA]</scope>
    <source>
        <strain evidence="1 2">PA-6-5B</strain>
    </source>
</reference>
<evidence type="ECO:0000313" key="1">
    <source>
        <dbReference type="EMBL" id="MCF5109825.1"/>
    </source>
</evidence>
<dbReference type="Proteomes" id="UP000814003">
    <property type="component" value="Unassembled WGS sequence"/>
</dbReference>
<gene>
    <name evidence="1" type="ORF">GIW56_23645</name>
</gene>